<evidence type="ECO:0000313" key="2">
    <source>
        <dbReference type="EMBL" id="MDZ5460449.1"/>
    </source>
</evidence>
<protein>
    <submittedName>
        <fullName evidence="2">Alpha/beta fold hydrolase</fullName>
    </submittedName>
</protein>
<dbReference type="PANTHER" id="PTHR43689:SF8">
    <property type="entry name" value="ALPHA_BETA-HYDROLASES SUPERFAMILY PROTEIN"/>
    <property type="match status" value="1"/>
</dbReference>
<proteinExistence type="predicted"/>
<dbReference type="EMBL" id="JAXOJX010000069">
    <property type="protein sequence ID" value="MDZ5460449.1"/>
    <property type="molecule type" value="Genomic_DNA"/>
</dbReference>
<dbReference type="PRINTS" id="PR00111">
    <property type="entry name" value="ABHYDROLASE"/>
</dbReference>
<dbReference type="InterPro" id="IPR000073">
    <property type="entry name" value="AB_hydrolase_1"/>
</dbReference>
<sequence>MTAPTATPISVRIARHDRFVQHAQGRLFTRTWAPEDASGEAAAAARQAAPIVLFHDSLGCVALWRDFPEALSRATGRRVVAYDRLGFGQSDPRVERPSLDFVAEESTLYFPALREHLDLQRFVALGHSVGGGMAIHCAADSGGGCEALITIAAQVFAEDRTLNGIRAAREQFQDPRQLERLVKYHGDKARWVLEAWTENWLDPGFAAWTLSPVLPRVACPVLAIHGELDEYGSTRHPALIGALCGGPAQVDILPGVGHVPHREVEGKVLELIRQRLGA</sequence>
<organism evidence="2 3">
    <name type="scientific">Azohydromonas lata</name>
    <dbReference type="NCBI Taxonomy" id="45677"/>
    <lineage>
        <taxon>Bacteria</taxon>
        <taxon>Pseudomonadati</taxon>
        <taxon>Pseudomonadota</taxon>
        <taxon>Betaproteobacteria</taxon>
        <taxon>Burkholderiales</taxon>
        <taxon>Sphaerotilaceae</taxon>
        <taxon>Azohydromonas</taxon>
    </lineage>
</organism>
<comment type="caution">
    <text evidence="2">The sequence shown here is derived from an EMBL/GenBank/DDBJ whole genome shotgun (WGS) entry which is preliminary data.</text>
</comment>
<dbReference type="InterPro" id="IPR029058">
    <property type="entry name" value="AB_hydrolase_fold"/>
</dbReference>
<evidence type="ECO:0000313" key="3">
    <source>
        <dbReference type="Proteomes" id="UP001293718"/>
    </source>
</evidence>
<dbReference type="RefSeq" id="WP_322467897.1">
    <property type="nucleotide sequence ID" value="NZ_JAXOJX010000069.1"/>
</dbReference>
<dbReference type="Gene3D" id="3.40.50.1820">
    <property type="entry name" value="alpha/beta hydrolase"/>
    <property type="match status" value="1"/>
</dbReference>
<evidence type="ECO:0000259" key="1">
    <source>
        <dbReference type="Pfam" id="PF00561"/>
    </source>
</evidence>
<name>A0ABU5INJ2_9BURK</name>
<gene>
    <name evidence="2" type="ORF">SM757_28095</name>
</gene>
<dbReference type="PANTHER" id="PTHR43689">
    <property type="entry name" value="HYDROLASE"/>
    <property type="match status" value="1"/>
</dbReference>
<keyword evidence="3" id="KW-1185">Reference proteome</keyword>
<keyword evidence="2" id="KW-0378">Hydrolase</keyword>
<dbReference type="SUPFAM" id="SSF53474">
    <property type="entry name" value="alpha/beta-Hydrolases"/>
    <property type="match status" value="1"/>
</dbReference>
<dbReference type="GO" id="GO:0016787">
    <property type="term" value="F:hydrolase activity"/>
    <property type="evidence" value="ECO:0007669"/>
    <property type="project" value="UniProtKB-KW"/>
</dbReference>
<reference evidence="2 3" key="1">
    <citation type="submission" date="2023-11" db="EMBL/GenBank/DDBJ databases">
        <title>Draft genome of Azohydromonas lata strain H1 (DSM1123), a polyhydroxyalkanoate producer.</title>
        <authorList>
            <person name="Traversa D."/>
            <person name="D'Addabbo P."/>
            <person name="Pazzani C."/>
            <person name="Manzari C."/>
            <person name="Chiara M."/>
            <person name="Scrascia M."/>
        </authorList>
    </citation>
    <scope>NUCLEOTIDE SEQUENCE [LARGE SCALE GENOMIC DNA]</scope>
    <source>
        <strain evidence="2 3">H1</strain>
    </source>
</reference>
<accession>A0ABU5INJ2</accession>
<dbReference type="Proteomes" id="UP001293718">
    <property type="component" value="Unassembled WGS sequence"/>
</dbReference>
<dbReference type="Pfam" id="PF00561">
    <property type="entry name" value="Abhydrolase_1"/>
    <property type="match status" value="1"/>
</dbReference>
<feature type="domain" description="AB hydrolase-1" evidence="1">
    <location>
        <begin position="50"/>
        <end position="200"/>
    </location>
</feature>